<protein>
    <submittedName>
        <fullName evidence="2">Uncharacterized protein</fullName>
    </submittedName>
</protein>
<reference evidence="2" key="1">
    <citation type="submission" date="2019-08" db="EMBL/GenBank/DDBJ databases">
        <authorList>
            <person name="Kucharzyk K."/>
            <person name="Murdoch R.W."/>
            <person name="Higgins S."/>
            <person name="Loffler F."/>
        </authorList>
    </citation>
    <scope>NUCLEOTIDE SEQUENCE</scope>
</reference>
<evidence type="ECO:0000313" key="2">
    <source>
        <dbReference type="EMBL" id="MPN49873.1"/>
    </source>
</evidence>
<dbReference type="AlphaFoldDB" id="A0A645IRG9"/>
<feature type="region of interest" description="Disordered" evidence="1">
    <location>
        <begin position="1"/>
        <end position="20"/>
    </location>
</feature>
<gene>
    <name evidence="2" type="ORF">SDC9_197497</name>
</gene>
<name>A0A645IRG9_9ZZZZ</name>
<accession>A0A645IRG9</accession>
<dbReference type="EMBL" id="VSSQ01113518">
    <property type="protein sequence ID" value="MPN49873.1"/>
    <property type="molecule type" value="Genomic_DNA"/>
</dbReference>
<feature type="compositionally biased region" description="Polar residues" evidence="1">
    <location>
        <begin position="11"/>
        <end position="20"/>
    </location>
</feature>
<comment type="caution">
    <text evidence="2">The sequence shown here is derived from an EMBL/GenBank/DDBJ whole genome shotgun (WGS) entry which is preliminary data.</text>
</comment>
<proteinExistence type="predicted"/>
<organism evidence="2">
    <name type="scientific">bioreactor metagenome</name>
    <dbReference type="NCBI Taxonomy" id="1076179"/>
    <lineage>
        <taxon>unclassified sequences</taxon>
        <taxon>metagenomes</taxon>
        <taxon>ecological metagenomes</taxon>
    </lineage>
</organism>
<evidence type="ECO:0000256" key="1">
    <source>
        <dbReference type="SAM" id="MobiDB-lite"/>
    </source>
</evidence>
<sequence>MVGRAAAAPGTGQQRIEQGTQQVQLPALARAEDSLERLAQLAHFPGRHLLRLRAEDAIHQGHGFGQPGHQRI</sequence>